<evidence type="ECO:0000256" key="1">
    <source>
        <dbReference type="SAM" id="MobiDB-lite"/>
    </source>
</evidence>
<name>A0A8S2ABP4_ARAAE</name>
<evidence type="ECO:0000259" key="2">
    <source>
        <dbReference type="SMART" id="SM01054"/>
    </source>
</evidence>
<dbReference type="Pfam" id="PF07839">
    <property type="entry name" value="CaM_binding"/>
    <property type="match status" value="1"/>
</dbReference>
<dbReference type="Proteomes" id="UP000682877">
    <property type="component" value="Chromosome 5"/>
</dbReference>
<protein>
    <recommendedName>
        <fullName evidence="2">Calmodulin-binding domain-containing protein</fullName>
    </recommendedName>
</protein>
<keyword evidence="4" id="KW-1185">Reference proteome</keyword>
<dbReference type="InterPro" id="IPR012417">
    <property type="entry name" value="CaM-bd_dom_pln"/>
</dbReference>
<dbReference type="InterPro" id="IPR044681">
    <property type="entry name" value="PICBP-like"/>
</dbReference>
<evidence type="ECO:0000313" key="3">
    <source>
        <dbReference type="EMBL" id="CAE6076262.1"/>
    </source>
</evidence>
<dbReference type="SMART" id="SM01054">
    <property type="entry name" value="CaM_binding"/>
    <property type="match status" value="1"/>
</dbReference>
<dbReference type="PANTHER" id="PTHR33923:SF2">
    <property type="entry name" value="CALMODULIN-BINDING PROTEIN-RELATED"/>
    <property type="match status" value="1"/>
</dbReference>
<dbReference type="PANTHER" id="PTHR33923">
    <property type="entry name" value="CALMODULIN-BINDING PROTEIN-RELATED"/>
    <property type="match status" value="1"/>
</dbReference>
<dbReference type="AlphaFoldDB" id="A0A8S2ABP4"/>
<evidence type="ECO:0000313" key="4">
    <source>
        <dbReference type="Proteomes" id="UP000682877"/>
    </source>
</evidence>
<accession>A0A8S2ABP4</accession>
<sequence>MVQRKTAQALLGQGHGRRLGPEMMKKRPRTSRLPQPTTPEKQIVAKVTGGSPNYMKGTKSSEARRQSHSVQAGIEKKSQTGKKLDSCTRDKKLSSSSSSSKSLKKGLSFKRSGRSIRCGDVNAHRATCSSFLKNSKFTEDMMLTSPAVLKVCPYTYCSLNAHLHRQFPPIQSFISTRRRFLKSHAGMKMSGECDDGCVEIYVDEEKENRSTRETDSKVIDSKAENMEVEWEEAEDLDSESAEMVSLLEGEGIESCGYGNENIGMMTENFAILEQSENSSEDQEREEGGFSDNTINSLLSEQDDIILGNALDEKLDSKETEGWKAADGEKVKEQIKLASKTEETLLSLAQKPCNREEYTEDWRGFNPREPNYIQTTAEPSSETVDLKHQDMDERKKAEEWMIDYALQHTVSKLVVERKKDVALLVEAFETTVPK</sequence>
<feature type="region of interest" description="Disordered" evidence="1">
    <location>
        <begin position="1"/>
        <end position="108"/>
    </location>
</feature>
<feature type="domain" description="Calmodulin-binding" evidence="2">
    <location>
        <begin position="313"/>
        <end position="432"/>
    </location>
</feature>
<gene>
    <name evidence="3" type="ORF">AARE701A_LOCUS13395</name>
</gene>
<dbReference type="EMBL" id="LR999455">
    <property type="protein sequence ID" value="CAE6076262.1"/>
    <property type="molecule type" value="Genomic_DNA"/>
</dbReference>
<proteinExistence type="predicted"/>
<dbReference type="GO" id="GO:0005516">
    <property type="term" value="F:calmodulin binding"/>
    <property type="evidence" value="ECO:0007669"/>
    <property type="project" value="InterPro"/>
</dbReference>
<feature type="compositionally biased region" description="Basic and acidic residues" evidence="1">
    <location>
        <begin position="74"/>
        <end position="93"/>
    </location>
</feature>
<organism evidence="3 4">
    <name type="scientific">Arabidopsis arenosa</name>
    <name type="common">Sand rock-cress</name>
    <name type="synonym">Cardaminopsis arenosa</name>
    <dbReference type="NCBI Taxonomy" id="38785"/>
    <lineage>
        <taxon>Eukaryota</taxon>
        <taxon>Viridiplantae</taxon>
        <taxon>Streptophyta</taxon>
        <taxon>Embryophyta</taxon>
        <taxon>Tracheophyta</taxon>
        <taxon>Spermatophyta</taxon>
        <taxon>Magnoliopsida</taxon>
        <taxon>eudicotyledons</taxon>
        <taxon>Gunneridae</taxon>
        <taxon>Pentapetalae</taxon>
        <taxon>rosids</taxon>
        <taxon>malvids</taxon>
        <taxon>Brassicales</taxon>
        <taxon>Brassicaceae</taxon>
        <taxon>Camelineae</taxon>
        <taxon>Arabidopsis</taxon>
    </lineage>
</organism>
<reference evidence="3" key="1">
    <citation type="submission" date="2021-01" db="EMBL/GenBank/DDBJ databases">
        <authorList>
            <person name="Bezrukov I."/>
        </authorList>
    </citation>
    <scope>NUCLEOTIDE SEQUENCE</scope>
</reference>